<feature type="binding site" evidence="10">
    <location>
        <position position="120"/>
    </location>
    <ligand>
        <name>Mg(2+)</name>
        <dbReference type="ChEBI" id="CHEBI:18420"/>
        <label>1</label>
    </ligand>
</feature>
<dbReference type="AlphaFoldDB" id="A0A3Q2ZQW8"/>
<feature type="binding site" evidence="10">
    <location>
        <position position="122"/>
    </location>
    <ligand>
        <name>Mg(2+)</name>
        <dbReference type="ChEBI" id="CHEBI:18420"/>
        <label>1</label>
    </ligand>
</feature>
<feature type="domain" description="Endonuclease/exonuclease/phosphatase" evidence="12">
    <location>
        <begin position="6"/>
        <end position="189"/>
    </location>
</feature>
<feature type="site" description="Important for catalytic activity" evidence="11">
    <location>
        <position position="183"/>
    </location>
</feature>
<evidence type="ECO:0000256" key="3">
    <source>
        <dbReference type="ARBA" id="ARBA00012115"/>
    </source>
</evidence>
<dbReference type="InterPro" id="IPR005135">
    <property type="entry name" value="Endo/exonuclease/phosphatase"/>
</dbReference>
<feature type="binding site" evidence="10">
    <location>
        <position position="208"/>
    </location>
    <ligand>
        <name>Mg(2+)</name>
        <dbReference type="ChEBI" id="CHEBI:18420"/>
        <label>1</label>
    </ligand>
</feature>
<protein>
    <recommendedName>
        <fullName evidence="3">exodeoxyribonuclease III</fullName>
        <ecNumber evidence="3">3.1.11.2</ecNumber>
    </recommendedName>
</protein>
<evidence type="ECO:0000256" key="8">
    <source>
        <dbReference type="ARBA" id="ARBA00023204"/>
    </source>
</evidence>
<feature type="site" description="Transition state stabilizer" evidence="11">
    <location>
        <position position="122"/>
    </location>
</feature>
<evidence type="ECO:0000256" key="1">
    <source>
        <dbReference type="ARBA" id="ARBA00000493"/>
    </source>
</evidence>
<keyword evidence="5" id="KW-0227">DNA damage</keyword>
<reference evidence="13" key="2">
    <citation type="submission" date="2025-09" db="UniProtKB">
        <authorList>
            <consortium name="Ensembl"/>
        </authorList>
    </citation>
    <scope>IDENTIFICATION</scope>
</reference>
<evidence type="ECO:0000256" key="10">
    <source>
        <dbReference type="PIRSR" id="PIRSR604808-2"/>
    </source>
</evidence>
<dbReference type="OMA" id="KYSESNC"/>
<keyword evidence="14" id="KW-1185">Reference proteome</keyword>
<evidence type="ECO:0000313" key="14">
    <source>
        <dbReference type="Proteomes" id="UP000264800"/>
    </source>
</evidence>
<comment type="cofactor">
    <cofactor evidence="10">
        <name>Mg(2+)</name>
        <dbReference type="ChEBI" id="CHEBI:18420"/>
    </cofactor>
    <cofactor evidence="10">
        <name>Mn(2+)</name>
        <dbReference type="ChEBI" id="CHEBI:29035"/>
    </cofactor>
    <text evidence="10">Probably binds two magnesium or manganese ions per subunit.</text>
</comment>
<keyword evidence="8" id="KW-0234">DNA repair</keyword>
<dbReference type="CDD" id="cd09076">
    <property type="entry name" value="L1-EN"/>
    <property type="match status" value="1"/>
</dbReference>
<feature type="binding site" evidence="10">
    <location>
        <position position="207"/>
    </location>
    <ligand>
        <name>Mg(2+)</name>
        <dbReference type="ChEBI" id="CHEBI:18420"/>
        <label>1</label>
    </ligand>
</feature>
<dbReference type="STRING" id="37003.ENSKMAP00000006096"/>
<evidence type="ECO:0000259" key="12">
    <source>
        <dbReference type="Pfam" id="PF03372"/>
    </source>
</evidence>
<dbReference type="GO" id="GO:0046872">
    <property type="term" value="F:metal ion binding"/>
    <property type="evidence" value="ECO:0007669"/>
    <property type="project" value="UniProtKB-KW"/>
</dbReference>
<comment type="similarity">
    <text evidence="2">Belongs to the DNA repair enzymes AP/ExoA family.</text>
</comment>
<reference evidence="13" key="1">
    <citation type="submission" date="2025-08" db="UniProtKB">
        <authorList>
            <consortium name="Ensembl"/>
        </authorList>
    </citation>
    <scope>IDENTIFICATION</scope>
</reference>
<keyword evidence="7 10" id="KW-0460">Magnesium</keyword>
<dbReference type="GO" id="GO:0008311">
    <property type="term" value="F:double-stranded DNA 3'-5' DNA exonuclease activity"/>
    <property type="evidence" value="ECO:0007669"/>
    <property type="project" value="UniProtKB-EC"/>
</dbReference>
<evidence type="ECO:0000256" key="7">
    <source>
        <dbReference type="ARBA" id="ARBA00022842"/>
    </source>
</evidence>
<proteinExistence type="inferred from homology"/>
<feature type="active site" evidence="9">
    <location>
        <position position="84"/>
    </location>
</feature>
<sequence length="409" mass="46977">MLSLLSLNTRGLKNSVKRKATFLYCKEQKANCFFLQETHSSTGVMIMFYKFSGSVLDHVSDTNGHWVTTIVEIDGNKIILVSLYGYNNKAMNSKFFEELGVMIKHWKLKYSTDQVILGGDFNVAPDGSIDRLPSRGQHHIYNDIFVNLISNTNLTDCWRIRNPISRQYSWFNPSGNGQCSRLDYWIIPHNMVNNISNCEMSVAPLTDHCSVTLFLSLNKSKPPSILAWKFNSNLLNNKTFCSEILNLIKDISVMNMSPLNKWEWFKFNVRTAAIKTGKLVSKLRRQKQSQLISNINSLCSKSVLSSEELSELDVFKSQLDDLFLDKARGAFIRSRARWIEDGEKNSSYFFNLEKQRQPKKKIGKLLINGSITEDPDLINLTIKKFYSDLYCSKYSESNCQKTLKVAWLI</sequence>
<comment type="catalytic activity">
    <reaction evidence="1">
        <text>Exonucleolytic cleavage in the 3'- to 5'-direction to yield nucleoside 5'-phosphates.</text>
        <dbReference type="EC" id="3.1.11.2"/>
    </reaction>
</comment>
<evidence type="ECO:0000256" key="6">
    <source>
        <dbReference type="ARBA" id="ARBA00022801"/>
    </source>
</evidence>
<dbReference type="GO" id="GO:0008081">
    <property type="term" value="F:phosphoric diester hydrolase activity"/>
    <property type="evidence" value="ECO:0007669"/>
    <property type="project" value="TreeGrafter"/>
</dbReference>
<accession>A0A3Q2ZQW8</accession>
<dbReference type="Proteomes" id="UP000264800">
    <property type="component" value="Unplaced"/>
</dbReference>
<feature type="site" description="Interaction with DNA substrate" evidence="11">
    <location>
        <position position="208"/>
    </location>
</feature>
<dbReference type="PANTHER" id="PTHR22748:SF26">
    <property type="entry name" value="ENDONUCLEASE_EXONUCLEASE_PHOSPHATASE DOMAIN-CONTAINING PROTEIN"/>
    <property type="match status" value="1"/>
</dbReference>
<evidence type="ECO:0000256" key="5">
    <source>
        <dbReference type="ARBA" id="ARBA00022763"/>
    </source>
</evidence>
<dbReference type="InterPro" id="IPR036691">
    <property type="entry name" value="Endo/exonu/phosph_ase_sf"/>
</dbReference>
<dbReference type="GeneTree" id="ENSGT00940000177017"/>
<dbReference type="Gene3D" id="3.60.10.10">
    <property type="entry name" value="Endonuclease/exonuclease/phosphatase"/>
    <property type="match status" value="1"/>
</dbReference>
<dbReference type="GO" id="GO:0006284">
    <property type="term" value="P:base-excision repair"/>
    <property type="evidence" value="ECO:0007669"/>
    <property type="project" value="TreeGrafter"/>
</dbReference>
<dbReference type="Pfam" id="PF03372">
    <property type="entry name" value="Exo_endo_phos"/>
    <property type="match status" value="1"/>
</dbReference>
<feature type="active site" description="Proton donor/acceptor" evidence="9">
    <location>
        <position position="120"/>
    </location>
</feature>
<evidence type="ECO:0000256" key="9">
    <source>
        <dbReference type="PIRSR" id="PIRSR604808-1"/>
    </source>
</evidence>
<keyword evidence="10" id="KW-0464">Manganese</keyword>
<dbReference type="PANTHER" id="PTHR22748">
    <property type="entry name" value="AP ENDONUCLEASE"/>
    <property type="match status" value="1"/>
</dbReference>
<name>A0A3Q2ZQW8_KRYMA</name>
<feature type="active site" description="Proton acceptor" evidence="9">
    <location>
        <position position="208"/>
    </location>
</feature>
<dbReference type="GO" id="GO:0003906">
    <property type="term" value="F:DNA-(apurinic or apyrimidinic site) endonuclease activity"/>
    <property type="evidence" value="ECO:0007669"/>
    <property type="project" value="TreeGrafter"/>
</dbReference>
<evidence type="ECO:0000256" key="4">
    <source>
        <dbReference type="ARBA" id="ARBA00022723"/>
    </source>
</evidence>
<evidence type="ECO:0000313" key="13">
    <source>
        <dbReference type="Ensembl" id="ENSKMAP00000006096.1"/>
    </source>
</evidence>
<dbReference type="SUPFAM" id="SSF56219">
    <property type="entry name" value="DNase I-like"/>
    <property type="match status" value="1"/>
</dbReference>
<evidence type="ECO:0000256" key="11">
    <source>
        <dbReference type="PIRSR" id="PIRSR604808-3"/>
    </source>
</evidence>
<dbReference type="Ensembl" id="ENSKMAT00000006202.1">
    <property type="protein sequence ID" value="ENSKMAP00000006096.1"/>
    <property type="gene ID" value="ENSKMAG00000004637.1"/>
</dbReference>
<organism evidence="13 14">
    <name type="scientific">Kryptolebias marmoratus</name>
    <name type="common">Mangrove killifish</name>
    <name type="synonym">Rivulus marmoratus</name>
    <dbReference type="NCBI Taxonomy" id="37003"/>
    <lineage>
        <taxon>Eukaryota</taxon>
        <taxon>Metazoa</taxon>
        <taxon>Chordata</taxon>
        <taxon>Craniata</taxon>
        <taxon>Vertebrata</taxon>
        <taxon>Euteleostomi</taxon>
        <taxon>Actinopterygii</taxon>
        <taxon>Neopterygii</taxon>
        <taxon>Teleostei</taxon>
        <taxon>Neoteleostei</taxon>
        <taxon>Acanthomorphata</taxon>
        <taxon>Ovalentaria</taxon>
        <taxon>Atherinomorphae</taxon>
        <taxon>Cyprinodontiformes</taxon>
        <taxon>Rivulidae</taxon>
        <taxon>Kryptolebias</taxon>
    </lineage>
</organism>
<evidence type="ECO:0000256" key="2">
    <source>
        <dbReference type="ARBA" id="ARBA00007092"/>
    </source>
</evidence>
<keyword evidence="4 10" id="KW-0479">Metal-binding</keyword>
<keyword evidence="6" id="KW-0378">Hydrolase</keyword>
<dbReference type="GO" id="GO:0005634">
    <property type="term" value="C:nucleus"/>
    <property type="evidence" value="ECO:0007669"/>
    <property type="project" value="TreeGrafter"/>
</dbReference>
<dbReference type="InterPro" id="IPR004808">
    <property type="entry name" value="AP_endonuc_1"/>
</dbReference>
<dbReference type="EC" id="3.1.11.2" evidence="3"/>